<proteinExistence type="predicted"/>
<reference evidence="1" key="1">
    <citation type="submission" date="2021-06" db="EMBL/GenBank/DDBJ databases">
        <authorList>
            <person name="Rolland C."/>
        </authorList>
    </citation>
    <scope>NUCLEOTIDE SEQUENCE</scope>
    <source>
        <strain evidence="1">347.936635</strain>
    </source>
</reference>
<protein>
    <submittedName>
        <fullName evidence="1">Uncharacterized protein</fullName>
    </submittedName>
</protein>
<dbReference type="EMBL" id="MZ420154">
    <property type="protein sequence ID" value="QYA18728.1"/>
    <property type="molecule type" value="Genomic_DNA"/>
</dbReference>
<accession>A0A8F8PK74</accession>
<name>A0A8F8PK74_9VIRU</name>
<sequence length="104" mass="12888">MSKHYYGWNESKFDEVYSGHYRDWLNNREDTDDQVDESKTLVEMECVCKVKLYNKDGRQLFETYHSLRYDDEHREYFDKLEEKLLSETNREYYETEFKHLSGEM</sequence>
<organism evidence="1">
    <name type="scientific">Clandestinovirus</name>
    <dbReference type="NCBI Taxonomy" id="2831644"/>
    <lineage>
        <taxon>Viruses</taxon>
    </lineage>
</organism>
<gene>
    <name evidence="1" type="ORF">KOM_12_460</name>
</gene>
<evidence type="ECO:0000313" key="1">
    <source>
        <dbReference type="EMBL" id="QYA18728.1"/>
    </source>
</evidence>